<dbReference type="Pfam" id="PF04151">
    <property type="entry name" value="PPC"/>
    <property type="match status" value="1"/>
</dbReference>
<comment type="caution">
    <text evidence="3">The sequence shown here is derived from an EMBL/GenBank/DDBJ whole genome shotgun (WGS) entry which is preliminary data.</text>
</comment>
<evidence type="ECO:0000259" key="2">
    <source>
        <dbReference type="Pfam" id="PF04151"/>
    </source>
</evidence>
<dbReference type="Gene3D" id="2.60.120.380">
    <property type="match status" value="2"/>
</dbReference>
<dbReference type="RefSeq" id="WP_190831025.1">
    <property type="nucleotide sequence ID" value="NZ_CAWPPI010000067.1"/>
</dbReference>
<evidence type="ECO:0000313" key="3">
    <source>
        <dbReference type="EMBL" id="MBD2774257.1"/>
    </source>
</evidence>
<feature type="region of interest" description="Disordered" evidence="1">
    <location>
        <begin position="1"/>
        <end position="23"/>
    </location>
</feature>
<dbReference type="InterPro" id="IPR007280">
    <property type="entry name" value="Peptidase_C_arc/bac"/>
</dbReference>
<dbReference type="AlphaFoldDB" id="A0A8J7BXS3"/>
<protein>
    <submittedName>
        <fullName evidence="3">PPC domain-containing protein</fullName>
    </submittedName>
</protein>
<dbReference type="Proteomes" id="UP000629098">
    <property type="component" value="Unassembled WGS sequence"/>
</dbReference>
<gene>
    <name evidence="3" type="ORF">ICL16_19820</name>
</gene>
<dbReference type="SUPFAM" id="SSF89260">
    <property type="entry name" value="Collagen-binding domain"/>
    <property type="match status" value="2"/>
</dbReference>
<organism evidence="3 4">
    <name type="scientific">Iningainema tapete BLCC-T55</name>
    <dbReference type="NCBI Taxonomy" id="2748662"/>
    <lineage>
        <taxon>Bacteria</taxon>
        <taxon>Bacillati</taxon>
        <taxon>Cyanobacteriota</taxon>
        <taxon>Cyanophyceae</taxon>
        <taxon>Nostocales</taxon>
        <taxon>Scytonemataceae</taxon>
        <taxon>Iningainema tapete</taxon>
    </lineage>
</organism>
<feature type="domain" description="Peptidase C-terminal archaeal/bacterial" evidence="2">
    <location>
        <begin position="28"/>
        <end position="104"/>
    </location>
</feature>
<evidence type="ECO:0000256" key="1">
    <source>
        <dbReference type="SAM" id="MobiDB-lite"/>
    </source>
</evidence>
<evidence type="ECO:0000313" key="4">
    <source>
        <dbReference type="Proteomes" id="UP000629098"/>
    </source>
</evidence>
<accession>A0A8J7BXS3</accession>
<name>A0A8J7BXS3_9CYAN</name>
<dbReference type="EMBL" id="JACXAE010000067">
    <property type="protein sequence ID" value="MBD2774257.1"/>
    <property type="molecule type" value="Genomic_DNA"/>
</dbReference>
<proteinExistence type="predicted"/>
<keyword evidence="4" id="KW-1185">Reference proteome</keyword>
<reference evidence="3" key="1">
    <citation type="submission" date="2020-09" db="EMBL/GenBank/DDBJ databases">
        <title>Iningainema tapete sp. nov. (Scytonemataceae, Cyanobacteria) from greenhouses in central Florida (USA) produces two types of nodularin with biosynthetic potential for microcystin-LR and anabaenopeptins.</title>
        <authorList>
            <person name="Berthold D.E."/>
            <person name="Lefler F.W."/>
            <person name="Huang I.-S."/>
            <person name="Abdulla H."/>
            <person name="Zimba P.V."/>
            <person name="Laughinghouse H.D. IV."/>
        </authorList>
    </citation>
    <scope>NUCLEOTIDE SEQUENCE</scope>
    <source>
        <strain evidence="3">BLCCT55</strain>
    </source>
</reference>
<sequence>MAEIIIPTLSSEGTPRNRRGTVTEAEPTNVYQFNLESPDNINLALTRITEGDDVDMQLYRDTNGNGDLDVGVDEFVSGSYRGGNADDSINVADQPAGIYFAQVYRFGPGSSGDASYRLSLSTADPSNLLPIETQVGDLSPSENRTFYGFVGNSDTSDVYAFSLGFFERTNIRLDELNSDADIEVIHDSNRNRIVDEGEVLLRSTRGGISPDTITLDDAGDYFLQVYQFSGDTSYTLTFENFSTGAAAVVG</sequence>